<proteinExistence type="inferred from homology"/>
<dbReference type="InterPro" id="IPR029001">
    <property type="entry name" value="ITPase-like_fam"/>
</dbReference>
<comment type="caution">
    <text evidence="6">The sequence shown here is derived from an EMBL/GenBank/DDBJ whole genome shotgun (WGS) entry which is preliminary data.</text>
</comment>
<keyword evidence="2 4" id="KW-0378">Hydrolase</keyword>
<comment type="cofactor">
    <cofactor evidence="1 4">
        <name>a divalent metal cation</name>
        <dbReference type="ChEBI" id="CHEBI:60240"/>
    </cofactor>
</comment>
<keyword evidence="7" id="KW-1185">Reference proteome</keyword>
<dbReference type="EC" id="3.6.1.9" evidence="4"/>
<feature type="region of interest" description="Disordered" evidence="5">
    <location>
        <begin position="1"/>
        <end position="21"/>
    </location>
</feature>
<dbReference type="PANTHER" id="PTHR43213:SF5">
    <property type="entry name" value="BIFUNCTIONAL DTTP_UTP PYROPHOSPHATASE_METHYLTRANSFERASE PROTEIN-RELATED"/>
    <property type="match status" value="1"/>
</dbReference>
<evidence type="ECO:0000256" key="2">
    <source>
        <dbReference type="ARBA" id="ARBA00022801"/>
    </source>
</evidence>
<dbReference type="SUPFAM" id="SSF52972">
    <property type="entry name" value="ITPase-like"/>
    <property type="match status" value="1"/>
</dbReference>
<dbReference type="Proteomes" id="UP000603352">
    <property type="component" value="Unassembled WGS sequence"/>
</dbReference>
<evidence type="ECO:0000313" key="7">
    <source>
        <dbReference type="Proteomes" id="UP000603352"/>
    </source>
</evidence>
<reference evidence="7" key="1">
    <citation type="journal article" date="2019" name="Int. J. Syst. Evol. Microbiol.">
        <title>The Global Catalogue of Microorganisms (GCM) 10K type strain sequencing project: providing services to taxonomists for standard genome sequencing and annotation.</title>
        <authorList>
            <consortium name="The Broad Institute Genomics Platform"/>
            <consortium name="The Broad Institute Genome Sequencing Center for Infectious Disease"/>
            <person name="Wu L."/>
            <person name="Ma J."/>
        </authorList>
    </citation>
    <scope>NUCLEOTIDE SEQUENCE [LARGE SCALE GENOMIC DNA]</scope>
    <source>
        <strain evidence="7">CGMCC 1.10188</strain>
    </source>
</reference>
<sequence length="216" mass="23375">MTMADHDPQDQAPPGDMPEPRLILASESPARAAMLRGAGLNFIALPARIDETAVKEAMQAEAAAPEDVAVMLAEMKARRLSARAGRLAVLGADQMLVADGRWFDKPASRDDARATLEALSGRRHELISAAVVMVDGNRVWHAIGRARLTMRPLSATFIDHYLDRAGDDVLTSVGAYQLEGLGAQLFSKVEGDYFTILGLPLIELLDFLRGRGVIET</sequence>
<dbReference type="EMBL" id="BMDZ01000035">
    <property type="protein sequence ID" value="GGB46607.1"/>
    <property type="molecule type" value="Genomic_DNA"/>
</dbReference>
<dbReference type="PANTHER" id="PTHR43213">
    <property type="entry name" value="BIFUNCTIONAL DTTP/UTP PYROPHOSPHATASE/METHYLTRANSFERASE PROTEIN-RELATED"/>
    <property type="match status" value="1"/>
</dbReference>
<keyword evidence="4" id="KW-0963">Cytoplasm</keyword>
<keyword evidence="3 4" id="KW-0546">Nucleotide metabolism</keyword>
<accession>A0ABQ1ILY9</accession>
<gene>
    <name evidence="6" type="ORF">GCM10011505_29680</name>
</gene>
<dbReference type="HAMAP" id="MF_00528">
    <property type="entry name" value="Maf"/>
    <property type="match status" value="1"/>
</dbReference>
<comment type="subcellular location">
    <subcellularLocation>
        <location evidence="4">Cytoplasm</location>
    </subcellularLocation>
</comment>
<evidence type="ECO:0000256" key="5">
    <source>
        <dbReference type="SAM" id="MobiDB-lite"/>
    </source>
</evidence>
<comment type="similarity">
    <text evidence="4">Belongs to the Maf family.</text>
</comment>
<dbReference type="Pfam" id="PF02545">
    <property type="entry name" value="Maf"/>
    <property type="match status" value="1"/>
</dbReference>
<comment type="catalytic activity">
    <reaction evidence="4">
        <text>a ribonucleoside 5'-triphosphate + H2O = a ribonucleoside 5'-phosphate + diphosphate + H(+)</text>
        <dbReference type="Rhea" id="RHEA:23996"/>
        <dbReference type="ChEBI" id="CHEBI:15377"/>
        <dbReference type="ChEBI" id="CHEBI:15378"/>
        <dbReference type="ChEBI" id="CHEBI:33019"/>
        <dbReference type="ChEBI" id="CHEBI:58043"/>
        <dbReference type="ChEBI" id="CHEBI:61557"/>
        <dbReference type="EC" id="3.6.1.9"/>
    </reaction>
</comment>
<dbReference type="CDD" id="cd00555">
    <property type="entry name" value="Maf"/>
    <property type="match status" value="1"/>
</dbReference>
<name>A0ABQ1ILY9_9PROT</name>
<protein>
    <recommendedName>
        <fullName evidence="4">Nucleoside triphosphate pyrophosphatase</fullName>
        <ecNumber evidence="4">3.6.1.9</ecNumber>
    </recommendedName>
    <alternativeName>
        <fullName evidence="4">Nucleotide pyrophosphatase</fullName>
        <shortName evidence="4">Nucleotide PPase</shortName>
    </alternativeName>
</protein>
<evidence type="ECO:0000256" key="4">
    <source>
        <dbReference type="HAMAP-Rule" id="MF_00528"/>
    </source>
</evidence>
<comment type="function">
    <text evidence="4">Nucleoside triphosphate pyrophosphatase. May have a dual role in cell division arrest and in preventing the incorporation of modified nucleotides into cellular nucleic acids.</text>
</comment>
<evidence type="ECO:0000256" key="3">
    <source>
        <dbReference type="ARBA" id="ARBA00023080"/>
    </source>
</evidence>
<dbReference type="Gene3D" id="3.90.950.10">
    <property type="match status" value="1"/>
</dbReference>
<comment type="catalytic activity">
    <reaction evidence="4">
        <text>a 2'-deoxyribonucleoside 5'-triphosphate + H2O = a 2'-deoxyribonucleoside 5'-phosphate + diphosphate + H(+)</text>
        <dbReference type="Rhea" id="RHEA:44644"/>
        <dbReference type="ChEBI" id="CHEBI:15377"/>
        <dbReference type="ChEBI" id="CHEBI:15378"/>
        <dbReference type="ChEBI" id="CHEBI:33019"/>
        <dbReference type="ChEBI" id="CHEBI:61560"/>
        <dbReference type="ChEBI" id="CHEBI:65317"/>
        <dbReference type="EC" id="3.6.1.9"/>
    </reaction>
</comment>
<organism evidence="6 7">
    <name type="scientific">Tistrella bauzanensis</name>
    <dbReference type="NCBI Taxonomy" id="657419"/>
    <lineage>
        <taxon>Bacteria</taxon>
        <taxon>Pseudomonadati</taxon>
        <taxon>Pseudomonadota</taxon>
        <taxon>Alphaproteobacteria</taxon>
        <taxon>Geminicoccales</taxon>
        <taxon>Geminicoccaceae</taxon>
        <taxon>Tistrella</taxon>
    </lineage>
</organism>
<dbReference type="InterPro" id="IPR003697">
    <property type="entry name" value="Maf-like"/>
</dbReference>
<evidence type="ECO:0000256" key="1">
    <source>
        <dbReference type="ARBA" id="ARBA00001968"/>
    </source>
</evidence>
<dbReference type="PIRSF" id="PIRSF006305">
    <property type="entry name" value="Maf"/>
    <property type="match status" value="1"/>
</dbReference>
<evidence type="ECO:0000313" key="6">
    <source>
        <dbReference type="EMBL" id="GGB46607.1"/>
    </source>
</evidence>
<feature type="active site" description="Proton acceptor" evidence="4">
    <location>
        <position position="93"/>
    </location>
</feature>
<comment type="caution">
    <text evidence="4">Lacks conserved residue(s) required for the propagation of feature annotation.</text>
</comment>